<dbReference type="SUPFAM" id="SSF53756">
    <property type="entry name" value="UDP-Glycosyltransferase/glycogen phosphorylase"/>
    <property type="match status" value="1"/>
</dbReference>
<dbReference type="CDD" id="cd03791">
    <property type="entry name" value="GT5_Glycogen_synthase_DULL1-like"/>
    <property type="match status" value="1"/>
</dbReference>
<dbReference type="GO" id="GO:0009011">
    <property type="term" value="F:alpha-1,4-glucan glucosyltransferase (ADP-glucose donor) activity"/>
    <property type="evidence" value="ECO:0007669"/>
    <property type="project" value="UniProtKB-UniRule"/>
</dbReference>
<dbReference type="GO" id="GO:0005978">
    <property type="term" value="P:glycogen biosynthetic process"/>
    <property type="evidence" value="ECO:0007669"/>
    <property type="project" value="UniProtKB-UniRule"/>
</dbReference>
<dbReference type="NCBIfam" id="TIGR02095">
    <property type="entry name" value="glgA"/>
    <property type="match status" value="1"/>
</dbReference>
<keyword evidence="4 7" id="KW-0328">Glycosyltransferase</keyword>
<dbReference type="UniPathway" id="UPA00164"/>
<keyword evidence="5 7" id="KW-0808">Transferase</keyword>
<dbReference type="Pfam" id="PF00534">
    <property type="entry name" value="Glycos_transf_1"/>
    <property type="match status" value="1"/>
</dbReference>
<dbReference type="PANTHER" id="PTHR45825">
    <property type="entry name" value="GRANULE-BOUND STARCH SYNTHASE 1, CHLOROPLASTIC/AMYLOPLASTIC"/>
    <property type="match status" value="1"/>
</dbReference>
<evidence type="ECO:0000256" key="5">
    <source>
        <dbReference type="ARBA" id="ARBA00022679"/>
    </source>
</evidence>
<sequence length="504" mass="58666">MTKKLKIVSVASEVAPFSKTGGLADVARSLPKAIKRLGHEVMVITPFYGKVIDKEEYDLKLIYKEIKISLNAKEDVVVNYWQGYLMKDLPIYFVENKKYFSQKKSIYGSTHENTRFLIFDVAVLKLLSILKFEADIIHCHDWQTGLIPFYLKNDFKYSKSLSKTKTVYTIHNLVFQFGRNWWEVPADKKDFGKRNLPLLADSNIEYINFAKRGILSADVINTVSEQYREEIMTKSFGQDLDRILRNRKDRLFGIINGIDYKAFNPLVDIGLFKNYDYKKIHRKKLNKEYLQETFKLPIDRDVPIISLTSRVTFQKGFELIIPLLDHLLSLDLQIIILGDGDKKYINELKKFQKKYSKKIVWLPFTGYEHLETMVYAGSDFILLPSHHEPCGINQLKAMRYGCIPIVRRVGGLYDTVKNFNPATNQGTGFTFNHFDVFSLHEAMVRALETFKYKKTFREMMVRAMQQSNSWEIPAKKYVTLYRKAVKLPKYKIGNGNNKGNHAKD</sequence>
<dbReference type="Gene3D" id="3.40.50.2000">
    <property type="entry name" value="Glycogen Phosphorylase B"/>
    <property type="match status" value="2"/>
</dbReference>
<protein>
    <recommendedName>
        <fullName evidence="7">Glycogen synthase</fullName>
        <ecNumber evidence="7">2.4.1.21</ecNumber>
    </recommendedName>
    <alternativeName>
        <fullName evidence="7">Starch [bacterial glycogen] synthase</fullName>
    </alternativeName>
</protein>
<comment type="pathway">
    <text evidence="7">Glycan biosynthesis; glycogen biosynthesis.</text>
</comment>
<feature type="domain" description="Glycosyl transferase family 1" evidence="8">
    <location>
        <begin position="293"/>
        <end position="454"/>
    </location>
</feature>
<keyword evidence="6 7" id="KW-0320">Glycogen biosynthesis</keyword>
<dbReference type="PATRIC" id="fig|1618642.3.peg.98"/>
<comment type="catalytic activity">
    <reaction evidence="1 7">
        <text>[(1-&gt;4)-alpha-D-glucosyl](n) + ADP-alpha-D-glucose = [(1-&gt;4)-alpha-D-glucosyl](n+1) + ADP + H(+)</text>
        <dbReference type="Rhea" id="RHEA:18189"/>
        <dbReference type="Rhea" id="RHEA-COMP:9584"/>
        <dbReference type="Rhea" id="RHEA-COMP:9587"/>
        <dbReference type="ChEBI" id="CHEBI:15378"/>
        <dbReference type="ChEBI" id="CHEBI:15444"/>
        <dbReference type="ChEBI" id="CHEBI:57498"/>
        <dbReference type="ChEBI" id="CHEBI:456216"/>
        <dbReference type="EC" id="2.4.1.21"/>
    </reaction>
</comment>
<proteinExistence type="inferred from homology"/>
<dbReference type="InterPro" id="IPR001296">
    <property type="entry name" value="Glyco_trans_1"/>
</dbReference>
<dbReference type="EC" id="2.4.1.21" evidence="7"/>
<evidence type="ECO:0000256" key="3">
    <source>
        <dbReference type="ARBA" id="ARBA00010281"/>
    </source>
</evidence>
<accession>A0A0G0T7H1</accession>
<comment type="caution">
    <text evidence="10">The sequence shown here is derived from an EMBL/GenBank/DDBJ whole genome shotgun (WGS) entry which is preliminary data.</text>
</comment>
<dbReference type="AlphaFoldDB" id="A0A0G0T7H1"/>
<evidence type="ECO:0000256" key="7">
    <source>
        <dbReference type="HAMAP-Rule" id="MF_00484"/>
    </source>
</evidence>
<name>A0A0G0T7H1_9BACT</name>
<dbReference type="InterPro" id="IPR013534">
    <property type="entry name" value="Starch_synth_cat_dom"/>
</dbReference>
<dbReference type="PANTHER" id="PTHR45825:SF11">
    <property type="entry name" value="ALPHA AMYLASE DOMAIN-CONTAINING PROTEIN"/>
    <property type="match status" value="1"/>
</dbReference>
<dbReference type="HAMAP" id="MF_00484">
    <property type="entry name" value="Glycogen_synth"/>
    <property type="match status" value="1"/>
</dbReference>
<evidence type="ECO:0000256" key="1">
    <source>
        <dbReference type="ARBA" id="ARBA00001478"/>
    </source>
</evidence>
<evidence type="ECO:0000313" key="11">
    <source>
        <dbReference type="Proteomes" id="UP000034137"/>
    </source>
</evidence>
<reference evidence="10 11" key="1">
    <citation type="journal article" date="2015" name="Nature">
        <title>rRNA introns, odd ribosomes, and small enigmatic genomes across a large radiation of phyla.</title>
        <authorList>
            <person name="Brown C.T."/>
            <person name="Hug L.A."/>
            <person name="Thomas B.C."/>
            <person name="Sharon I."/>
            <person name="Castelle C.J."/>
            <person name="Singh A."/>
            <person name="Wilkins M.J."/>
            <person name="Williams K.H."/>
            <person name="Banfield J.F."/>
        </authorList>
    </citation>
    <scope>NUCLEOTIDE SEQUENCE [LARGE SCALE GENOMIC DNA]</scope>
</reference>
<comment type="similarity">
    <text evidence="3 7">Belongs to the glycosyltransferase 1 family. Bacterial/plant glycogen synthase subfamily.</text>
</comment>
<dbReference type="GO" id="GO:0004373">
    <property type="term" value="F:alpha-1,4-glucan glucosyltransferase (UDP-glucose donor) activity"/>
    <property type="evidence" value="ECO:0007669"/>
    <property type="project" value="InterPro"/>
</dbReference>
<dbReference type="InterPro" id="IPR011835">
    <property type="entry name" value="GS/SS"/>
</dbReference>
<evidence type="ECO:0000259" key="9">
    <source>
        <dbReference type="Pfam" id="PF08323"/>
    </source>
</evidence>
<feature type="binding site" evidence="7">
    <location>
        <position position="19"/>
    </location>
    <ligand>
        <name>ADP-alpha-D-glucose</name>
        <dbReference type="ChEBI" id="CHEBI:57498"/>
    </ligand>
</feature>
<dbReference type="Proteomes" id="UP000034137">
    <property type="component" value="Unassembled WGS sequence"/>
</dbReference>
<evidence type="ECO:0000313" key="10">
    <source>
        <dbReference type="EMBL" id="KKR33792.1"/>
    </source>
</evidence>
<evidence type="ECO:0000256" key="6">
    <source>
        <dbReference type="ARBA" id="ARBA00023056"/>
    </source>
</evidence>
<evidence type="ECO:0000256" key="2">
    <source>
        <dbReference type="ARBA" id="ARBA00002764"/>
    </source>
</evidence>
<organism evidence="10 11">
    <name type="scientific">Candidatus Falkowbacteria bacterium GW2011_GWF2_39_8</name>
    <dbReference type="NCBI Taxonomy" id="1618642"/>
    <lineage>
        <taxon>Bacteria</taxon>
        <taxon>Candidatus Falkowiibacteriota</taxon>
    </lineage>
</organism>
<evidence type="ECO:0000259" key="8">
    <source>
        <dbReference type="Pfam" id="PF00534"/>
    </source>
</evidence>
<evidence type="ECO:0000256" key="4">
    <source>
        <dbReference type="ARBA" id="ARBA00022676"/>
    </source>
</evidence>
<dbReference type="Pfam" id="PF08323">
    <property type="entry name" value="Glyco_transf_5"/>
    <property type="match status" value="1"/>
</dbReference>
<gene>
    <name evidence="7" type="primary">glgA</name>
    <name evidence="10" type="ORF">UT64_C0003G0013</name>
</gene>
<feature type="domain" description="Starch synthase catalytic" evidence="9">
    <location>
        <begin position="6"/>
        <end position="246"/>
    </location>
</feature>
<comment type="function">
    <text evidence="2 7">Synthesizes alpha-1,4-glucan chains using ADP-glucose.</text>
</comment>
<dbReference type="EMBL" id="LBXO01000003">
    <property type="protein sequence ID" value="KKR33792.1"/>
    <property type="molecule type" value="Genomic_DNA"/>
</dbReference>